<evidence type="ECO:0000256" key="3">
    <source>
        <dbReference type="ARBA" id="ARBA00022448"/>
    </source>
</evidence>
<dbReference type="InterPro" id="IPR010130">
    <property type="entry name" value="T1SS_OMP_TolC"/>
</dbReference>
<evidence type="ECO:0000256" key="7">
    <source>
        <dbReference type="ARBA" id="ARBA00023237"/>
    </source>
</evidence>
<dbReference type="PANTHER" id="PTHR30026:SF20">
    <property type="entry name" value="OUTER MEMBRANE PROTEIN TOLC"/>
    <property type="match status" value="1"/>
</dbReference>
<dbReference type="GO" id="GO:0015562">
    <property type="term" value="F:efflux transmembrane transporter activity"/>
    <property type="evidence" value="ECO:0007669"/>
    <property type="project" value="InterPro"/>
</dbReference>
<comment type="caution">
    <text evidence="8">The sequence shown here is derived from an EMBL/GenBank/DDBJ whole genome shotgun (WGS) entry which is preliminary data.</text>
</comment>
<dbReference type="Pfam" id="PF02321">
    <property type="entry name" value="OEP"/>
    <property type="match status" value="2"/>
</dbReference>
<evidence type="ECO:0000313" key="8">
    <source>
        <dbReference type="EMBL" id="RCS57395.1"/>
    </source>
</evidence>
<evidence type="ECO:0000313" key="9">
    <source>
        <dbReference type="Proteomes" id="UP000252357"/>
    </source>
</evidence>
<keyword evidence="6" id="KW-0472">Membrane</keyword>
<dbReference type="SUPFAM" id="SSF56954">
    <property type="entry name" value="Outer membrane efflux proteins (OEP)"/>
    <property type="match status" value="1"/>
</dbReference>
<dbReference type="NCBIfam" id="TIGR01844">
    <property type="entry name" value="type_I_sec_TolC"/>
    <property type="match status" value="1"/>
</dbReference>
<evidence type="ECO:0000256" key="5">
    <source>
        <dbReference type="ARBA" id="ARBA00022692"/>
    </source>
</evidence>
<accession>A0A368L1G3</accession>
<dbReference type="Gene3D" id="1.20.1600.10">
    <property type="entry name" value="Outer membrane efflux proteins (OEP)"/>
    <property type="match status" value="1"/>
</dbReference>
<dbReference type="InterPro" id="IPR003423">
    <property type="entry name" value="OMP_efflux"/>
</dbReference>
<dbReference type="AlphaFoldDB" id="A0A368L1G3"/>
<name>A0A368L1G3_9BURK</name>
<dbReference type="RefSeq" id="WP_114402876.1">
    <property type="nucleotide sequence ID" value="NZ_QPGB01000003.1"/>
</dbReference>
<keyword evidence="9" id="KW-1185">Reference proteome</keyword>
<sequence>MTTSRSLHPNQTSISAPRLTTKRPSIAAHWLGLALCISMPAYANDLLQIYRLALNADATYASARSQYLATQEKLPQARAGLLPTLNLTGSSSFTDGTVQPRDGRSPSFDRNFNSNTLAISLSQPLFRWSNWESYEQSKLVLMQSEAALAQARQDLTLKVAQAYFDILSSMDSLDVIAAKKTAITEQLEQAKRNFQVGAATITDQQEAQARYDLALAEELAAQNDLANKRSALQQLIGQGVPEKLASLKPVIDLTPPKPAEPANWIQAAEQQSLGVMAANAGVAIAKRTIAINRAGHYPNLDLTGSVARNSQTASTISATGTIINQQVIGINLTVPLYAGGGTESKVREAVALHQKAQDDLLVAKRSAALTTQQAYNGVMSGLAQVRALEAAEKSSLLALDANKLGYKVGVRINIDVLNAQQQVFTTRRDLLKARYSTILSGLSLKAASGNLQEADLAEVNQLLVKPGAQ</sequence>
<evidence type="ECO:0000256" key="4">
    <source>
        <dbReference type="ARBA" id="ARBA00022452"/>
    </source>
</evidence>
<keyword evidence="3" id="KW-0813">Transport</keyword>
<keyword evidence="7" id="KW-0998">Cell outer membrane</keyword>
<keyword evidence="4" id="KW-1134">Transmembrane beta strand</keyword>
<comment type="similarity">
    <text evidence="2">Belongs to the outer membrane factor (OMF) (TC 1.B.17) family.</text>
</comment>
<protein>
    <submittedName>
        <fullName evidence="8">Channel protein TolC</fullName>
    </submittedName>
</protein>
<dbReference type="GO" id="GO:0009279">
    <property type="term" value="C:cell outer membrane"/>
    <property type="evidence" value="ECO:0007669"/>
    <property type="project" value="UniProtKB-SubCell"/>
</dbReference>
<dbReference type="GO" id="GO:0015288">
    <property type="term" value="F:porin activity"/>
    <property type="evidence" value="ECO:0007669"/>
    <property type="project" value="TreeGrafter"/>
</dbReference>
<gene>
    <name evidence="8" type="ORF">DU000_07990</name>
</gene>
<evidence type="ECO:0000256" key="2">
    <source>
        <dbReference type="ARBA" id="ARBA00007613"/>
    </source>
</evidence>
<dbReference type="EMBL" id="QPGB01000003">
    <property type="protein sequence ID" value="RCS57395.1"/>
    <property type="molecule type" value="Genomic_DNA"/>
</dbReference>
<comment type="subcellular location">
    <subcellularLocation>
        <location evidence="1">Cell outer membrane</location>
    </subcellularLocation>
</comment>
<evidence type="ECO:0000256" key="6">
    <source>
        <dbReference type="ARBA" id="ARBA00023136"/>
    </source>
</evidence>
<dbReference type="GO" id="GO:1990281">
    <property type="term" value="C:efflux pump complex"/>
    <property type="evidence" value="ECO:0007669"/>
    <property type="project" value="TreeGrafter"/>
</dbReference>
<dbReference type="PANTHER" id="PTHR30026">
    <property type="entry name" value="OUTER MEMBRANE PROTEIN TOLC"/>
    <property type="match status" value="1"/>
</dbReference>
<dbReference type="Proteomes" id="UP000252357">
    <property type="component" value="Unassembled WGS sequence"/>
</dbReference>
<proteinExistence type="inferred from homology"/>
<dbReference type="OrthoDB" id="9813458at2"/>
<organism evidence="8 9">
    <name type="scientific">Parvibium lacunae</name>
    <dbReference type="NCBI Taxonomy" id="1888893"/>
    <lineage>
        <taxon>Bacteria</taxon>
        <taxon>Pseudomonadati</taxon>
        <taxon>Pseudomonadota</taxon>
        <taxon>Betaproteobacteria</taxon>
        <taxon>Burkholderiales</taxon>
        <taxon>Alcaligenaceae</taxon>
        <taxon>Parvibium</taxon>
    </lineage>
</organism>
<dbReference type="InterPro" id="IPR051906">
    <property type="entry name" value="TolC-like"/>
</dbReference>
<keyword evidence="5" id="KW-0812">Transmembrane</keyword>
<evidence type="ECO:0000256" key="1">
    <source>
        <dbReference type="ARBA" id="ARBA00004442"/>
    </source>
</evidence>
<reference evidence="8 9" key="1">
    <citation type="journal article" date="2018" name="Int. J. Syst. Evol. Microbiol.">
        <title>Parvibium lacunae gen. nov., sp. nov., a new member of the family Alcaligenaceae isolated from a freshwater pond.</title>
        <authorList>
            <person name="Chen W.M."/>
            <person name="Xie P.B."/>
            <person name="Hsu M.Y."/>
            <person name="Sheu S.Y."/>
        </authorList>
    </citation>
    <scope>NUCLEOTIDE SEQUENCE [LARGE SCALE GENOMIC DNA]</scope>
    <source>
        <strain evidence="8 9">KMB9</strain>
    </source>
</reference>